<reference evidence="3" key="1">
    <citation type="journal article" date="2024" name="Algal Res.">
        <title>Biochemical, toxicological and genomic investigation of a high-biomass producing Limnothrix strain isolated from Italian shallow drinking water reservoir.</title>
        <authorList>
            <person name="Simonazzi M."/>
            <person name="Shishido T.K."/>
            <person name="Delbaje E."/>
            <person name="Wahlsten M."/>
            <person name="Fewer D.P."/>
            <person name="Sivonen K."/>
            <person name="Pezzolesi L."/>
            <person name="Pistocchi R."/>
        </authorList>
    </citation>
    <scope>NUCLEOTIDE SEQUENCE [LARGE SCALE GENOMIC DNA]</scope>
    <source>
        <strain evidence="3">LRLZ20PSL1</strain>
    </source>
</reference>
<organism evidence="2 3">
    <name type="scientific">Limnothrix redekei LRLZ20PSL1</name>
    <dbReference type="NCBI Taxonomy" id="3112953"/>
    <lineage>
        <taxon>Bacteria</taxon>
        <taxon>Bacillati</taxon>
        <taxon>Cyanobacteriota</taxon>
        <taxon>Cyanophyceae</taxon>
        <taxon>Pseudanabaenales</taxon>
        <taxon>Pseudanabaenaceae</taxon>
        <taxon>Limnothrix</taxon>
    </lineage>
</organism>
<dbReference type="RefSeq" id="WP_393011173.1">
    <property type="nucleotide sequence ID" value="NZ_JAZAQF010000028.1"/>
</dbReference>
<evidence type="ECO:0000313" key="2">
    <source>
        <dbReference type="EMBL" id="MFG3817103.1"/>
    </source>
</evidence>
<comment type="caution">
    <text evidence="2">The sequence shown here is derived from an EMBL/GenBank/DDBJ whole genome shotgun (WGS) entry which is preliminary data.</text>
</comment>
<feature type="region of interest" description="Disordered" evidence="1">
    <location>
        <begin position="1"/>
        <end position="21"/>
    </location>
</feature>
<evidence type="ECO:0000313" key="3">
    <source>
        <dbReference type="Proteomes" id="UP001604335"/>
    </source>
</evidence>
<gene>
    <name evidence="2" type="ORF">VPK24_05600</name>
</gene>
<dbReference type="EMBL" id="JAZAQF010000028">
    <property type="protein sequence ID" value="MFG3817103.1"/>
    <property type="molecule type" value="Genomic_DNA"/>
</dbReference>
<proteinExistence type="predicted"/>
<name>A0ABW7C8C0_9CYAN</name>
<keyword evidence="3" id="KW-1185">Reference proteome</keyword>
<dbReference type="Proteomes" id="UP001604335">
    <property type="component" value="Unassembled WGS sequence"/>
</dbReference>
<accession>A0ABW7C8C0</accession>
<protein>
    <submittedName>
        <fullName evidence="2">Uncharacterized protein</fullName>
    </submittedName>
</protein>
<evidence type="ECO:0000256" key="1">
    <source>
        <dbReference type="SAM" id="MobiDB-lite"/>
    </source>
</evidence>
<sequence length="91" mass="9902">MPATNPNSPGSQPTPDRPTWSSQALIRCLPTPEWMLSMAVLPVLTGFVGVRMLATATAELGELAEEIFRGDRLPLLNIPQPQSNETSMVEQ</sequence>